<dbReference type="OrthoDB" id="2430210at2759"/>
<evidence type="ECO:0000313" key="2">
    <source>
        <dbReference type="EMBL" id="KAG5456749.1"/>
    </source>
</evidence>
<dbReference type="Pfam" id="PF03732">
    <property type="entry name" value="Retrotrans_gag"/>
    <property type="match status" value="1"/>
</dbReference>
<accession>A0A8H7ZNT8</accession>
<comment type="caution">
    <text evidence="2">The sequence shown here is derived from an EMBL/GenBank/DDBJ whole genome shotgun (WGS) entry which is preliminary data.</text>
</comment>
<organism evidence="2 3">
    <name type="scientific">Olpidium bornovanus</name>
    <dbReference type="NCBI Taxonomy" id="278681"/>
    <lineage>
        <taxon>Eukaryota</taxon>
        <taxon>Fungi</taxon>
        <taxon>Fungi incertae sedis</taxon>
        <taxon>Olpidiomycota</taxon>
        <taxon>Olpidiomycotina</taxon>
        <taxon>Olpidiomycetes</taxon>
        <taxon>Olpidiales</taxon>
        <taxon>Olpidiaceae</taxon>
        <taxon>Olpidium</taxon>
    </lineage>
</organism>
<evidence type="ECO:0000259" key="1">
    <source>
        <dbReference type="Pfam" id="PF03732"/>
    </source>
</evidence>
<evidence type="ECO:0000313" key="3">
    <source>
        <dbReference type="Proteomes" id="UP000673691"/>
    </source>
</evidence>
<dbReference type="EMBL" id="JAEFCI010011220">
    <property type="protein sequence ID" value="KAG5456749.1"/>
    <property type="molecule type" value="Genomic_DNA"/>
</dbReference>
<feature type="domain" description="Retrotransposon gag" evidence="1">
    <location>
        <begin position="9"/>
        <end position="78"/>
    </location>
</feature>
<keyword evidence="3" id="KW-1185">Reference proteome</keyword>
<reference evidence="2 3" key="1">
    <citation type="journal article" name="Sci. Rep.">
        <title>Genome-scale phylogenetic analyses confirm Olpidium as the closest living zoosporic fungus to the non-flagellated, terrestrial fungi.</title>
        <authorList>
            <person name="Chang Y."/>
            <person name="Rochon D."/>
            <person name="Sekimoto S."/>
            <person name="Wang Y."/>
            <person name="Chovatia M."/>
            <person name="Sandor L."/>
            <person name="Salamov A."/>
            <person name="Grigoriev I.V."/>
            <person name="Stajich J.E."/>
            <person name="Spatafora J.W."/>
        </authorList>
    </citation>
    <scope>NUCLEOTIDE SEQUENCE [LARGE SCALE GENOMIC DNA]</scope>
    <source>
        <strain evidence="2">S191</strain>
    </source>
</reference>
<dbReference type="Proteomes" id="UP000673691">
    <property type="component" value="Unassembled WGS sequence"/>
</dbReference>
<proteinExistence type="predicted"/>
<protein>
    <recommendedName>
        <fullName evidence="1">Retrotransposon gag domain-containing protein</fullName>
    </recommendedName>
</protein>
<dbReference type="InterPro" id="IPR005162">
    <property type="entry name" value="Retrotrans_gag_dom"/>
</dbReference>
<gene>
    <name evidence="2" type="ORF">BJ554DRAFT_3415</name>
</gene>
<name>A0A8H7ZNT8_9FUNG</name>
<sequence>MPGDHKCWVTWPQLRSALQKRFFPPDYERELGRKLAKISLSKFNSVTAYIDVFNTIYMQLPDVEETDKQLITQFVIGLPAFMHERFEYLPGEPENIQDAQKAVSLLANHVTWPKLKSQAHYSAVKGGNHNKKDGKGMYRTKNGTLIPFS</sequence>
<dbReference type="AlphaFoldDB" id="A0A8H7ZNT8"/>